<dbReference type="Pfam" id="PF07714">
    <property type="entry name" value="PK_Tyr_Ser-Thr"/>
    <property type="match status" value="1"/>
</dbReference>
<dbReference type="InterPro" id="IPR000719">
    <property type="entry name" value="Prot_kinase_dom"/>
</dbReference>
<name>A0ABQ9XZ40_9EUKA</name>
<feature type="domain" description="Protein kinase" evidence="5">
    <location>
        <begin position="275"/>
        <end position="598"/>
    </location>
</feature>
<evidence type="ECO:0000313" key="6">
    <source>
        <dbReference type="EMBL" id="KAK2956740.1"/>
    </source>
</evidence>
<evidence type="ECO:0000256" key="2">
    <source>
        <dbReference type="ARBA" id="ARBA00022840"/>
    </source>
</evidence>
<gene>
    <name evidence="6" type="ORF">BLNAU_8374</name>
</gene>
<evidence type="ECO:0000256" key="4">
    <source>
        <dbReference type="SAM" id="Phobius"/>
    </source>
</evidence>
<protein>
    <recommendedName>
        <fullName evidence="5">Protein kinase domain-containing protein</fullName>
    </recommendedName>
</protein>
<evidence type="ECO:0000259" key="5">
    <source>
        <dbReference type="PROSITE" id="PS50011"/>
    </source>
</evidence>
<reference evidence="6 7" key="1">
    <citation type="journal article" date="2022" name="bioRxiv">
        <title>Genomics of Preaxostyla Flagellates Illuminates Evolutionary Transitions and the Path Towards Mitochondrial Loss.</title>
        <authorList>
            <person name="Novak L.V.F."/>
            <person name="Treitli S.C."/>
            <person name="Pyrih J."/>
            <person name="Halakuc P."/>
            <person name="Pipaliya S.V."/>
            <person name="Vacek V."/>
            <person name="Brzon O."/>
            <person name="Soukal P."/>
            <person name="Eme L."/>
            <person name="Dacks J.B."/>
            <person name="Karnkowska A."/>
            <person name="Elias M."/>
            <person name="Hampl V."/>
        </authorList>
    </citation>
    <scope>NUCLEOTIDE SEQUENCE [LARGE SCALE GENOMIC DNA]</scope>
    <source>
        <strain evidence="6">NAU3</strain>
        <tissue evidence="6">Gut</tissue>
    </source>
</reference>
<keyword evidence="4" id="KW-1133">Transmembrane helix</keyword>
<proteinExistence type="predicted"/>
<dbReference type="PANTHER" id="PTHR44329">
    <property type="entry name" value="SERINE/THREONINE-PROTEIN KINASE TNNI3K-RELATED"/>
    <property type="match status" value="1"/>
</dbReference>
<keyword evidence="1" id="KW-0547">Nucleotide-binding</keyword>
<organism evidence="6 7">
    <name type="scientific">Blattamonas nauphoetae</name>
    <dbReference type="NCBI Taxonomy" id="2049346"/>
    <lineage>
        <taxon>Eukaryota</taxon>
        <taxon>Metamonada</taxon>
        <taxon>Preaxostyla</taxon>
        <taxon>Oxymonadida</taxon>
        <taxon>Blattamonas</taxon>
    </lineage>
</organism>
<dbReference type="PROSITE" id="PS50011">
    <property type="entry name" value="PROTEIN_KINASE_DOM"/>
    <property type="match status" value="1"/>
</dbReference>
<dbReference type="PANTHER" id="PTHR44329:SF298">
    <property type="entry name" value="MIXED LINEAGE KINASE DOMAIN-LIKE PROTEIN"/>
    <property type="match status" value="1"/>
</dbReference>
<evidence type="ECO:0000313" key="7">
    <source>
        <dbReference type="Proteomes" id="UP001281761"/>
    </source>
</evidence>
<dbReference type="InterPro" id="IPR051681">
    <property type="entry name" value="Ser/Thr_Kinases-Pseudokinases"/>
</dbReference>
<keyword evidence="3" id="KW-0175">Coiled coil</keyword>
<evidence type="ECO:0000256" key="3">
    <source>
        <dbReference type="SAM" id="Coils"/>
    </source>
</evidence>
<dbReference type="Gene3D" id="1.10.510.10">
    <property type="entry name" value="Transferase(Phosphotransferase) domain 1"/>
    <property type="match status" value="1"/>
</dbReference>
<dbReference type="Proteomes" id="UP001281761">
    <property type="component" value="Unassembled WGS sequence"/>
</dbReference>
<keyword evidence="4" id="KW-0472">Membrane</keyword>
<comment type="caution">
    <text evidence="6">The sequence shown here is derived from an EMBL/GenBank/DDBJ whole genome shotgun (WGS) entry which is preliminary data.</text>
</comment>
<sequence>MEAKISDFPWGKFVDPTQTSRHSDNVYTFTQPFYILWAVLIGLGGGLVFFFLSLARYMRSRVRYHQQRDANKLVSDTMNSEGPYVFSRKGDLTLKGVIIQPPDDFELLQEDINLPTVFGFQNAALDGTWLYLDLGDTVGTRHEGIPEFKMVEGPEEEEEDTDIHDQKFQKLQELHQLYSAEITENDLDPIDVAPLGTVDPAPPPEASSALIELPDQPPAEPLPPVLIAVNEQVKKEEERIKREQNLKRQKERTARSSQIITYIKENKLTACAKTLDGLDLLLEGIVSDAMIGPINGQRKFIKVFTLPTSISKVESNKIIALTKQLKTKIRPPMLTSNSEILLELIKDAHTPRPCSPALVAVGLNPIHFVYDVAGVESVYDHIHIRTEPMQWVQKLRLITKIASLIQKLHGESPPVVHGDLRSSHILIGQSNDLSLCGWTSSRLIRLKYGMIVTPSNSPAAPSGRTNEKILQNPINKRAASSWAAPEVLAFEQGFPKNQQNPGETIAPYVPPPFLYSTATDIFSYGMIMYEILTEQEPWPTLSEKAIIEKVTKGDFQQLALQLSRQPGILVKLIQSCWNVNPEERPTISHCTDVLKEILKLQKKEPRE</sequence>
<dbReference type="InterPro" id="IPR011009">
    <property type="entry name" value="Kinase-like_dom_sf"/>
</dbReference>
<keyword evidence="2" id="KW-0067">ATP-binding</keyword>
<keyword evidence="4" id="KW-0812">Transmembrane</keyword>
<dbReference type="SUPFAM" id="SSF56112">
    <property type="entry name" value="Protein kinase-like (PK-like)"/>
    <property type="match status" value="1"/>
</dbReference>
<keyword evidence="7" id="KW-1185">Reference proteome</keyword>
<feature type="coiled-coil region" evidence="3">
    <location>
        <begin position="226"/>
        <end position="253"/>
    </location>
</feature>
<feature type="transmembrane region" description="Helical" evidence="4">
    <location>
        <begin position="34"/>
        <end position="55"/>
    </location>
</feature>
<dbReference type="EMBL" id="JARBJD010000053">
    <property type="protein sequence ID" value="KAK2956740.1"/>
    <property type="molecule type" value="Genomic_DNA"/>
</dbReference>
<accession>A0ABQ9XZ40</accession>
<evidence type="ECO:0000256" key="1">
    <source>
        <dbReference type="ARBA" id="ARBA00022741"/>
    </source>
</evidence>
<dbReference type="InterPro" id="IPR001245">
    <property type="entry name" value="Ser-Thr/Tyr_kinase_cat_dom"/>
</dbReference>